<evidence type="ECO:0000313" key="2">
    <source>
        <dbReference type="Proteomes" id="UP000288351"/>
    </source>
</evidence>
<protein>
    <recommendedName>
        <fullName evidence="3">Transposase DDE domain-containing protein</fullName>
    </recommendedName>
</protein>
<proteinExistence type="predicted"/>
<sequence>MLCFLANIGEVLSGRLCPGNAGVNTASDHIQVLDDALAQLPDAHRRGTDVLMRTDSTGSVNAFLAHIRTLRERGIHTFLSVGYAVTEPICRAIRTGPDRL</sequence>
<organism evidence="1 2">
    <name type="scientific">Streptomyces noursei</name>
    <name type="common">Streptomyces albulus</name>
    <dbReference type="NCBI Taxonomy" id="1971"/>
    <lineage>
        <taxon>Bacteria</taxon>
        <taxon>Bacillati</taxon>
        <taxon>Actinomycetota</taxon>
        <taxon>Actinomycetes</taxon>
        <taxon>Kitasatosporales</taxon>
        <taxon>Streptomycetaceae</taxon>
        <taxon>Streptomyces</taxon>
    </lineage>
</organism>
<evidence type="ECO:0000313" key="1">
    <source>
        <dbReference type="EMBL" id="GCB89066.1"/>
    </source>
</evidence>
<dbReference type="EMBL" id="BHXC01000006">
    <property type="protein sequence ID" value="GCB89066.1"/>
    <property type="molecule type" value="Genomic_DNA"/>
</dbReference>
<evidence type="ECO:0008006" key="3">
    <source>
        <dbReference type="Google" id="ProtNLM"/>
    </source>
</evidence>
<dbReference type="AlphaFoldDB" id="A0A401QUI8"/>
<reference evidence="1 2" key="1">
    <citation type="journal article" date="2019" name="Microbiol. Resour. Announc.">
        <title>Draft Genome Sequence of the Most Traditional epsilon-Poly-l-Lysine Producer, Streptomyces albulus NBRC14147.</title>
        <authorList>
            <person name="Yamanaka K."/>
            <person name="Hamano Y."/>
        </authorList>
    </citation>
    <scope>NUCLEOTIDE SEQUENCE [LARGE SCALE GENOMIC DNA]</scope>
    <source>
        <strain evidence="1 2">NBRC 14147</strain>
    </source>
</reference>
<dbReference type="Proteomes" id="UP000288351">
    <property type="component" value="Unassembled WGS sequence"/>
</dbReference>
<name>A0A401QUI8_STRNR</name>
<comment type="caution">
    <text evidence="1">The sequence shown here is derived from an EMBL/GenBank/DDBJ whole genome shotgun (WGS) entry which is preliminary data.</text>
</comment>
<accession>A0A401QUI8</accession>
<gene>
    <name evidence="1" type="ORF">SALB_01739</name>
</gene>